<feature type="signal peptide" evidence="1">
    <location>
        <begin position="1"/>
        <end position="18"/>
    </location>
</feature>
<protein>
    <submittedName>
        <fullName evidence="3">Trifunctional thioredoxin/methionine sulfoxide reductase A/B protein</fullName>
    </submittedName>
</protein>
<dbReference type="PANTHER" id="PTHR42852">
    <property type="entry name" value="THIOL:DISULFIDE INTERCHANGE PROTEIN DSBE"/>
    <property type="match status" value="1"/>
</dbReference>
<feature type="chain" id="PRO_5018765089" evidence="1">
    <location>
        <begin position="19"/>
        <end position="160"/>
    </location>
</feature>
<dbReference type="SUPFAM" id="SSF52833">
    <property type="entry name" value="Thioredoxin-like"/>
    <property type="match status" value="1"/>
</dbReference>
<dbReference type="GeneID" id="49635916"/>
<dbReference type="CDD" id="cd02966">
    <property type="entry name" value="TlpA_like_family"/>
    <property type="match status" value="1"/>
</dbReference>
<sequence>MKKIIALLLMAFSVNSFAEGENSLKDVQFKDLNNNVVTLDQVTTKGKPVYVKMWASWCPICLAGLAEINELSADQSKNFDVITIVSPGAKGEKETQDFIEWYKGLDYKNIIVLLDEKGETLKRAKVRGYPSSVLLDADLNILKTVPGHLGTAQIKQLAGN</sequence>
<dbReference type="PROSITE" id="PS51352">
    <property type="entry name" value="THIOREDOXIN_2"/>
    <property type="match status" value="1"/>
</dbReference>
<evidence type="ECO:0000313" key="4">
    <source>
        <dbReference type="Proteomes" id="UP000272690"/>
    </source>
</evidence>
<evidence type="ECO:0000256" key="1">
    <source>
        <dbReference type="SAM" id="SignalP"/>
    </source>
</evidence>
<organism evidence="3 4">
    <name type="scientific">Aggregatibacter aphrophilus ATCC 33389</name>
    <dbReference type="NCBI Taxonomy" id="985008"/>
    <lineage>
        <taxon>Bacteria</taxon>
        <taxon>Pseudomonadati</taxon>
        <taxon>Pseudomonadota</taxon>
        <taxon>Gammaproteobacteria</taxon>
        <taxon>Pasteurellales</taxon>
        <taxon>Pasteurellaceae</taxon>
        <taxon>Aggregatibacter</taxon>
    </lineage>
</organism>
<dbReference type="RefSeq" id="WP_005703088.1">
    <property type="nucleotide sequence ID" value="NZ_AEWB02000006.1"/>
</dbReference>
<dbReference type="Gene3D" id="3.40.30.10">
    <property type="entry name" value="Glutaredoxin"/>
    <property type="match status" value="1"/>
</dbReference>
<keyword evidence="1" id="KW-0732">Signal</keyword>
<reference evidence="3 4" key="1">
    <citation type="submission" date="2018-12" db="EMBL/GenBank/DDBJ databases">
        <authorList>
            <consortium name="Pathogen Informatics"/>
        </authorList>
    </citation>
    <scope>NUCLEOTIDE SEQUENCE [LARGE SCALE GENOMIC DNA]</scope>
    <source>
        <strain evidence="3 4">NCTC5906</strain>
    </source>
</reference>
<dbReference type="InterPro" id="IPR013766">
    <property type="entry name" value="Thioredoxin_domain"/>
</dbReference>
<dbReference type="OrthoDB" id="9799347at2"/>
<proteinExistence type="predicted"/>
<dbReference type="Proteomes" id="UP000272690">
    <property type="component" value="Chromosome"/>
</dbReference>
<evidence type="ECO:0000259" key="2">
    <source>
        <dbReference type="PROSITE" id="PS51352"/>
    </source>
</evidence>
<dbReference type="InterPro" id="IPR013740">
    <property type="entry name" value="Redoxin"/>
</dbReference>
<gene>
    <name evidence="3" type="ORF">NCTC5906_01508</name>
</gene>
<dbReference type="AlphaFoldDB" id="A0A3S4QSG8"/>
<feature type="domain" description="Thioredoxin" evidence="2">
    <location>
        <begin position="3"/>
        <end position="147"/>
    </location>
</feature>
<name>A0A3S4QSG8_AGGAP</name>
<evidence type="ECO:0000313" key="3">
    <source>
        <dbReference type="EMBL" id="VEF43517.1"/>
    </source>
</evidence>
<dbReference type="PANTHER" id="PTHR42852:SF16">
    <property type="entry name" value="THIOL:DISULFIDE INTERCHANGE PROTEIN TLPA"/>
    <property type="match status" value="1"/>
</dbReference>
<dbReference type="InterPro" id="IPR050553">
    <property type="entry name" value="Thioredoxin_ResA/DsbE_sf"/>
</dbReference>
<dbReference type="InterPro" id="IPR036249">
    <property type="entry name" value="Thioredoxin-like_sf"/>
</dbReference>
<accession>A0A3S4QSG8</accession>
<dbReference type="EMBL" id="LR134327">
    <property type="protein sequence ID" value="VEF43517.1"/>
    <property type="molecule type" value="Genomic_DNA"/>
</dbReference>
<dbReference type="Pfam" id="PF08534">
    <property type="entry name" value="Redoxin"/>
    <property type="match status" value="1"/>
</dbReference>
<dbReference type="GO" id="GO:0016491">
    <property type="term" value="F:oxidoreductase activity"/>
    <property type="evidence" value="ECO:0007669"/>
    <property type="project" value="InterPro"/>
</dbReference>